<keyword evidence="5" id="KW-1185">Reference proteome</keyword>
<dbReference type="RefSeq" id="WP_186875259.1">
    <property type="nucleotide sequence ID" value="NZ_JACOPF010000001.1"/>
</dbReference>
<dbReference type="Pfam" id="PF13508">
    <property type="entry name" value="Acetyltransf_7"/>
    <property type="match status" value="1"/>
</dbReference>
<accession>A0A923LH38</accession>
<sequence length="148" mass="17590">MVRKYWQKDTESILQIWLDGNIEAHPFISQDYWRANYEKTREGLKEAEIFVYEIDGEICGFAGMIGEYLAGIFVRHDFRRKGIGMKLLSHIKKSYPAITLHVYKKNEAAARFYLREMFELVSEQTDRNTGETEYKMSWKRCQCNNKDI</sequence>
<gene>
    <name evidence="4" type="ORF">H8S37_06895</name>
</gene>
<dbReference type="PROSITE" id="PS51186">
    <property type="entry name" value="GNAT"/>
    <property type="match status" value="1"/>
</dbReference>
<dbReference type="PANTHER" id="PTHR43800">
    <property type="entry name" value="PEPTIDYL-LYSINE N-ACETYLTRANSFERASE YJAB"/>
    <property type="match status" value="1"/>
</dbReference>
<keyword evidence="2 4" id="KW-0012">Acyltransferase</keyword>
<evidence type="ECO:0000256" key="1">
    <source>
        <dbReference type="ARBA" id="ARBA00022679"/>
    </source>
</evidence>
<evidence type="ECO:0000256" key="2">
    <source>
        <dbReference type="ARBA" id="ARBA00023315"/>
    </source>
</evidence>
<dbReference type="Gene3D" id="3.40.630.30">
    <property type="match status" value="1"/>
</dbReference>
<dbReference type="PANTHER" id="PTHR43800:SF1">
    <property type="entry name" value="PEPTIDYL-LYSINE N-ACETYLTRANSFERASE YJAB"/>
    <property type="match status" value="1"/>
</dbReference>
<dbReference type="EMBL" id="JACOPF010000001">
    <property type="protein sequence ID" value="MBC5688657.1"/>
    <property type="molecule type" value="Genomic_DNA"/>
</dbReference>
<reference evidence="4" key="1">
    <citation type="submission" date="2020-08" db="EMBL/GenBank/DDBJ databases">
        <title>Genome public.</title>
        <authorList>
            <person name="Liu C."/>
            <person name="Sun Q."/>
        </authorList>
    </citation>
    <scope>NUCLEOTIDE SEQUENCE</scope>
    <source>
        <strain evidence="4">NSJ-55</strain>
    </source>
</reference>
<dbReference type="InterPro" id="IPR000182">
    <property type="entry name" value="GNAT_dom"/>
</dbReference>
<comment type="caution">
    <text evidence="4">The sequence shown here is derived from an EMBL/GenBank/DDBJ whole genome shotgun (WGS) entry which is preliminary data.</text>
</comment>
<dbReference type="Proteomes" id="UP000652477">
    <property type="component" value="Unassembled WGS sequence"/>
</dbReference>
<dbReference type="InterPro" id="IPR016181">
    <property type="entry name" value="Acyl_CoA_acyltransferase"/>
</dbReference>
<evidence type="ECO:0000313" key="5">
    <source>
        <dbReference type="Proteomes" id="UP000652477"/>
    </source>
</evidence>
<feature type="domain" description="N-acetyltransferase" evidence="3">
    <location>
        <begin position="1"/>
        <end position="141"/>
    </location>
</feature>
<keyword evidence="1 4" id="KW-0808">Transferase</keyword>
<organism evidence="4 5">
    <name type="scientific">Mediterraneibacter hominis</name>
    <dbReference type="NCBI Taxonomy" id="2763054"/>
    <lineage>
        <taxon>Bacteria</taxon>
        <taxon>Bacillati</taxon>
        <taxon>Bacillota</taxon>
        <taxon>Clostridia</taxon>
        <taxon>Lachnospirales</taxon>
        <taxon>Lachnospiraceae</taxon>
        <taxon>Mediterraneibacter</taxon>
    </lineage>
</organism>
<dbReference type="AlphaFoldDB" id="A0A923LH38"/>
<protein>
    <submittedName>
        <fullName evidence="4">N-acetyltransferase</fullName>
        <ecNumber evidence="4">2.3.1.-</ecNumber>
    </submittedName>
</protein>
<dbReference type="NCBIfam" id="NF007853">
    <property type="entry name" value="PRK10562.1"/>
    <property type="match status" value="1"/>
</dbReference>
<proteinExistence type="predicted"/>
<evidence type="ECO:0000313" key="4">
    <source>
        <dbReference type="EMBL" id="MBC5688657.1"/>
    </source>
</evidence>
<evidence type="ECO:0000259" key="3">
    <source>
        <dbReference type="PROSITE" id="PS51186"/>
    </source>
</evidence>
<dbReference type="GO" id="GO:0016747">
    <property type="term" value="F:acyltransferase activity, transferring groups other than amino-acyl groups"/>
    <property type="evidence" value="ECO:0007669"/>
    <property type="project" value="InterPro"/>
</dbReference>
<dbReference type="SUPFAM" id="SSF55729">
    <property type="entry name" value="Acyl-CoA N-acyltransferases (Nat)"/>
    <property type="match status" value="1"/>
</dbReference>
<name>A0A923LH38_9FIRM</name>
<dbReference type="EC" id="2.3.1.-" evidence="4"/>
<dbReference type="CDD" id="cd04301">
    <property type="entry name" value="NAT_SF"/>
    <property type="match status" value="1"/>
</dbReference>